<evidence type="ECO:0000313" key="5">
    <source>
        <dbReference type="EMBL" id="VFS29597.1"/>
    </source>
</evidence>
<accession>A0A484V926</accession>
<proteinExistence type="predicted"/>
<protein>
    <submittedName>
        <fullName evidence="4">Transcriptional regulator, MarR family</fullName>
    </submittedName>
</protein>
<sequence>MMFELKDLPSYETLQAFGARYGNRDVKGLQTWLIWASATQEMVSAFEANLACACGLSQTQFFVLLLLKRNPDGLSVGALAEGVSVTSQTMTRVIDRMVGAELCSRGIDPSDARARLVKLTPAGDDMLGKALPSHYAWVADLMRHFDPEERQMLNQLMLKLHKAGVLPSNANQAV</sequence>
<evidence type="ECO:0000313" key="4">
    <source>
        <dbReference type="EMBL" id="VFR94603.1"/>
    </source>
</evidence>
<reference evidence="4" key="1">
    <citation type="submission" date="2019-03" db="EMBL/GenBank/DDBJ databases">
        <authorList>
            <person name="Danneels B."/>
        </authorList>
    </citation>
    <scope>NUCLEOTIDE SEQUENCE</scope>
</reference>
<dbReference type="EMBL" id="CAADIK010000027">
    <property type="protein sequence ID" value="VFR71414.1"/>
    <property type="molecule type" value="Genomic_DNA"/>
</dbReference>
<organism evidence="4">
    <name type="scientific">plant metagenome</name>
    <dbReference type="NCBI Taxonomy" id="1297885"/>
    <lineage>
        <taxon>unclassified sequences</taxon>
        <taxon>metagenomes</taxon>
        <taxon>organismal metagenomes</taxon>
    </lineage>
</organism>
<dbReference type="PRINTS" id="PR00598">
    <property type="entry name" value="HTHMARR"/>
</dbReference>
<evidence type="ECO:0000259" key="1">
    <source>
        <dbReference type="PROSITE" id="PS50995"/>
    </source>
</evidence>
<dbReference type="InterPro" id="IPR036388">
    <property type="entry name" value="WH-like_DNA-bd_sf"/>
</dbReference>
<dbReference type="Pfam" id="PF01047">
    <property type="entry name" value="MarR"/>
    <property type="match status" value="1"/>
</dbReference>
<evidence type="ECO:0000313" key="3">
    <source>
        <dbReference type="EMBL" id="VFR71414.1"/>
    </source>
</evidence>
<dbReference type="InterPro" id="IPR036390">
    <property type="entry name" value="WH_DNA-bd_sf"/>
</dbReference>
<gene>
    <name evidence="2" type="ORF">AMP9_3453</name>
    <name evidence="3" type="ORF">BRI9_1401</name>
    <name evidence="4" type="ORF">IVO3_1398</name>
    <name evidence="5" type="ORF">RAN7_1337</name>
</gene>
<feature type="domain" description="HTH marR-type" evidence="1">
    <location>
        <begin position="26"/>
        <end position="162"/>
    </location>
</feature>
<dbReference type="SUPFAM" id="SSF46785">
    <property type="entry name" value="Winged helix' DNA-binding domain"/>
    <property type="match status" value="1"/>
</dbReference>
<dbReference type="PANTHER" id="PTHR33164:SF43">
    <property type="entry name" value="HTH-TYPE TRANSCRIPTIONAL REPRESSOR YETL"/>
    <property type="match status" value="1"/>
</dbReference>
<evidence type="ECO:0000313" key="2">
    <source>
        <dbReference type="EMBL" id="VFR19819.1"/>
    </source>
</evidence>
<name>A0A484V926_9ZZZZ</name>
<dbReference type="InterPro" id="IPR039422">
    <property type="entry name" value="MarR/SlyA-like"/>
</dbReference>
<dbReference type="SMART" id="SM00347">
    <property type="entry name" value="HTH_MARR"/>
    <property type="match status" value="1"/>
</dbReference>
<dbReference type="EMBL" id="CAADIZ010000053">
    <property type="protein sequence ID" value="VFS29597.1"/>
    <property type="molecule type" value="Genomic_DNA"/>
</dbReference>
<dbReference type="PANTHER" id="PTHR33164">
    <property type="entry name" value="TRANSCRIPTIONAL REGULATOR, MARR FAMILY"/>
    <property type="match status" value="1"/>
</dbReference>
<dbReference type="EMBL" id="CAADHY010000014">
    <property type="protein sequence ID" value="VFR19819.1"/>
    <property type="molecule type" value="Genomic_DNA"/>
</dbReference>
<dbReference type="GO" id="GO:0003700">
    <property type="term" value="F:DNA-binding transcription factor activity"/>
    <property type="evidence" value="ECO:0007669"/>
    <property type="project" value="InterPro"/>
</dbReference>
<dbReference type="AlphaFoldDB" id="A0A484V926"/>
<dbReference type="GO" id="GO:0006950">
    <property type="term" value="P:response to stress"/>
    <property type="evidence" value="ECO:0007669"/>
    <property type="project" value="TreeGrafter"/>
</dbReference>
<dbReference type="EMBL" id="CAADIP010000041">
    <property type="protein sequence ID" value="VFR94603.1"/>
    <property type="molecule type" value="Genomic_DNA"/>
</dbReference>
<dbReference type="Gene3D" id="1.10.10.10">
    <property type="entry name" value="Winged helix-like DNA-binding domain superfamily/Winged helix DNA-binding domain"/>
    <property type="match status" value="1"/>
</dbReference>
<dbReference type="InterPro" id="IPR000835">
    <property type="entry name" value="HTH_MarR-typ"/>
</dbReference>
<dbReference type="PROSITE" id="PS50995">
    <property type="entry name" value="HTH_MARR_2"/>
    <property type="match status" value="1"/>
</dbReference>